<sequence>MEANVGVRKGAWTEEEDAILRNCIEKYGEGNWHQIPYRAGLNRCRKSCRLRWLNYLKPNINRGVFQEDEVDLIFRLHKLLGNRWSLIAGRLPGRTANDVKNYWNTHIKKKNVAFWETMHGDKKHTSNNTSSKVEVIKPRPRTFKNFSRMTARETTRAFFSSDFSILPSDNFNSTPKASHQTQPVDSCENETNWWESLLFDNQLVIAEQGDTAGADITKSVVAEDAMEGVACDQICSQLDAVAEEDWHCDDWSIDVLNSMALNCFDIFDGVREKMGAVKVKLSRMILATIKRTHMQDCRIRIKQ</sequence>
<dbReference type="PANTHER" id="PTHR47999">
    <property type="entry name" value="TRANSCRIPTION FACTOR MYB8-RELATED-RELATED"/>
    <property type="match status" value="1"/>
</dbReference>
<dbReference type="GO" id="GO:0080090">
    <property type="term" value="P:regulation of primary metabolic process"/>
    <property type="evidence" value="ECO:0007669"/>
    <property type="project" value="UniProtKB-ARBA"/>
</dbReference>
<evidence type="ECO:0000256" key="5">
    <source>
        <dbReference type="ARBA" id="ARBA00023159"/>
    </source>
</evidence>
<gene>
    <name evidence="10" type="ORF">SAY87_010795</name>
</gene>
<dbReference type="CDD" id="cd00167">
    <property type="entry name" value="SANT"/>
    <property type="match status" value="2"/>
</dbReference>
<proteinExistence type="predicted"/>
<dbReference type="Proteomes" id="UP001345219">
    <property type="component" value="Chromosome 9"/>
</dbReference>
<evidence type="ECO:0000259" key="8">
    <source>
        <dbReference type="PROSITE" id="PS50090"/>
    </source>
</evidence>
<dbReference type="GO" id="GO:0005634">
    <property type="term" value="C:nucleus"/>
    <property type="evidence" value="ECO:0007669"/>
    <property type="project" value="UniProtKB-SubCell"/>
</dbReference>
<evidence type="ECO:0000259" key="9">
    <source>
        <dbReference type="PROSITE" id="PS51294"/>
    </source>
</evidence>
<evidence type="ECO:0000256" key="4">
    <source>
        <dbReference type="ARBA" id="ARBA00023125"/>
    </source>
</evidence>
<dbReference type="FunFam" id="1.10.10.60:FF:000218">
    <property type="entry name" value="Myb transcription factor"/>
    <property type="match status" value="1"/>
</dbReference>
<keyword evidence="7" id="KW-0539">Nucleus</keyword>
<dbReference type="Gene3D" id="1.10.10.60">
    <property type="entry name" value="Homeodomain-like"/>
    <property type="match status" value="2"/>
</dbReference>
<keyword evidence="4" id="KW-0238">DNA-binding</keyword>
<dbReference type="PANTHER" id="PTHR47999:SF24">
    <property type="entry name" value="TRANSCRIPTION FACTOR MYB90"/>
    <property type="match status" value="1"/>
</dbReference>
<dbReference type="SMART" id="SM00717">
    <property type="entry name" value="SANT"/>
    <property type="match status" value="2"/>
</dbReference>
<dbReference type="GO" id="GO:0003677">
    <property type="term" value="F:DNA binding"/>
    <property type="evidence" value="ECO:0007669"/>
    <property type="project" value="UniProtKB-KW"/>
</dbReference>
<evidence type="ECO:0000256" key="1">
    <source>
        <dbReference type="ARBA" id="ARBA00004123"/>
    </source>
</evidence>
<feature type="domain" description="HTH myb-type" evidence="9">
    <location>
        <begin position="61"/>
        <end position="111"/>
    </location>
</feature>
<feature type="domain" description="Myb-like" evidence="8">
    <location>
        <begin position="4"/>
        <end position="56"/>
    </location>
</feature>
<evidence type="ECO:0000313" key="11">
    <source>
        <dbReference type="Proteomes" id="UP001345219"/>
    </source>
</evidence>
<keyword evidence="3" id="KW-0805">Transcription regulation</keyword>
<dbReference type="InterPro" id="IPR009057">
    <property type="entry name" value="Homeodomain-like_sf"/>
</dbReference>
<keyword evidence="6" id="KW-0804">Transcription</keyword>
<keyword evidence="5" id="KW-0010">Activator</keyword>
<evidence type="ECO:0000256" key="2">
    <source>
        <dbReference type="ARBA" id="ARBA00022737"/>
    </source>
</evidence>
<dbReference type="EMBL" id="JAXIOK010000022">
    <property type="protein sequence ID" value="KAK4744483.1"/>
    <property type="molecule type" value="Genomic_DNA"/>
</dbReference>
<dbReference type="PROSITE" id="PS50090">
    <property type="entry name" value="MYB_LIKE"/>
    <property type="match status" value="2"/>
</dbReference>
<feature type="domain" description="Myb-like" evidence="8">
    <location>
        <begin position="57"/>
        <end position="107"/>
    </location>
</feature>
<reference evidence="10 11" key="1">
    <citation type="journal article" date="2023" name="Hortic Res">
        <title>Pangenome of water caltrop reveals structural variations and asymmetric subgenome divergence after allopolyploidization.</title>
        <authorList>
            <person name="Zhang X."/>
            <person name="Chen Y."/>
            <person name="Wang L."/>
            <person name="Yuan Y."/>
            <person name="Fang M."/>
            <person name="Shi L."/>
            <person name="Lu R."/>
            <person name="Comes H.P."/>
            <person name="Ma Y."/>
            <person name="Chen Y."/>
            <person name="Huang G."/>
            <person name="Zhou Y."/>
            <person name="Zheng Z."/>
            <person name="Qiu Y."/>
        </authorList>
    </citation>
    <scope>NUCLEOTIDE SEQUENCE [LARGE SCALE GENOMIC DNA]</scope>
    <source>
        <tissue evidence="10">Roots</tissue>
    </source>
</reference>
<evidence type="ECO:0000256" key="6">
    <source>
        <dbReference type="ARBA" id="ARBA00023163"/>
    </source>
</evidence>
<protein>
    <submittedName>
        <fullName evidence="10">Uncharacterized protein</fullName>
    </submittedName>
</protein>
<dbReference type="InterPro" id="IPR015495">
    <property type="entry name" value="Myb_TF_plants"/>
</dbReference>
<keyword evidence="2" id="KW-0677">Repeat</keyword>
<evidence type="ECO:0000256" key="7">
    <source>
        <dbReference type="ARBA" id="ARBA00023242"/>
    </source>
</evidence>
<comment type="caution">
    <text evidence="10">The sequence shown here is derived from an EMBL/GenBank/DDBJ whole genome shotgun (WGS) entry which is preliminary data.</text>
</comment>
<dbReference type="AlphaFoldDB" id="A0AAN7GQ06"/>
<evidence type="ECO:0000313" key="10">
    <source>
        <dbReference type="EMBL" id="KAK4744483.1"/>
    </source>
</evidence>
<dbReference type="InterPro" id="IPR017930">
    <property type="entry name" value="Myb_dom"/>
</dbReference>
<comment type="subcellular location">
    <subcellularLocation>
        <location evidence="1">Nucleus</location>
    </subcellularLocation>
</comment>
<keyword evidence="11" id="KW-1185">Reference proteome</keyword>
<dbReference type="InterPro" id="IPR001005">
    <property type="entry name" value="SANT/Myb"/>
</dbReference>
<dbReference type="Pfam" id="PF00249">
    <property type="entry name" value="Myb_DNA-binding"/>
    <property type="match status" value="2"/>
</dbReference>
<name>A0AAN7GQ06_9MYRT</name>
<dbReference type="PROSITE" id="PS51294">
    <property type="entry name" value="HTH_MYB"/>
    <property type="match status" value="2"/>
</dbReference>
<accession>A0AAN7GQ06</accession>
<feature type="domain" description="HTH myb-type" evidence="9">
    <location>
        <begin position="4"/>
        <end position="60"/>
    </location>
</feature>
<dbReference type="SUPFAM" id="SSF46689">
    <property type="entry name" value="Homeodomain-like"/>
    <property type="match status" value="1"/>
</dbReference>
<evidence type="ECO:0000256" key="3">
    <source>
        <dbReference type="ARBA" id="ARBA00023015"/>
    </source>
</evidence>
<organism evidence="10 11">
    <name type="scientific">Trapa incisa</name>
    <dbReference type="NCBI Taxonomy" id="236973"/>
    <lineage>
        <taxon>Eukaryota</taxon>
        <taxon>Viridiplantae</taxon>
        <taxon>Streptophyta</taxon>
        <taxon>Embryophyta</taxon>
        <taxon>Tracheophyta</taxon>
        <taxon>Spermatophyta</taxon>
        <taxon>Magnoliopsida</taxon>
        <taxon>eudicotyledons</taxon>
        <taxon>Gunneridae</taxon>
        <taxon>Pentapetalae</taxon>
        <taxon>rosids</taxon>
        <taxon>malvids</taxon>
        <taxon>Myrtales</taxon>
        <taxon>Lythraceae</taxon>
        <taxon>Trapa</taxon>
    </lineage>
</organism>